<gene>
    <name evidence="3" type="ORF">K435DRAFT_883861</name>
</gene>
<name>A0A4V4HIE3_DENBC</name>
<feature type="region of interest" description="Disordered" evidence="1">
    <location>
        <begin position="280"/>
        <end position="305"/>
    </location>
</feature>
<evidence type="ECO:0000256" key="1">
    <source>
        <dbReference type="SAM" id="MobiDB-lite"/>
    </source>
</evidence>
<evidence type="ECO:0000313" key="3">
    <source>
        <dbReference type="EMBL" id="THV06256.1"/>
    </source>
</evidence>
<dbReference type="Proteomes" id="UP000297245">
    <property type="component" value="Unassembled WGS sequence"/>
</dbReference>
<evidence type="ECO:0000256" key="2">
    <source>
        <dbReference type="SAM" id="Phobius"/>
    </source>
</evidence>
<keyword evidence="2" id="KW-0472">Membrane</keyword>
<dbReference type="OrthoDB" id="2756615at2759"/>
<evidence type="ECO:0000313" key="4">
    <source>
        <dbReference type="Proteomes" id="UP000297245"/>
    </source>
</evidence>
<reference evidence="3 4" key="1">
    <citation type="journal article" date="2019" name="Nat. Ecol. Evol.">
        <title>Megaphylogeny resolves global patterns of mushroom evolution.</title>
        <authorList>
            <person name="Varga T."/>
            <person name="Krizsan K."/>
            <person name="Foldi C."/>
            <person name="Dima B."/>
            <person name="Sanchez-Garcia M."/>
            <person name="Sanchez-Ramirez S."/>
            <person name="Szollosi G.J."/>
            <person name="Szarkandi J.G."/>
            <person name="Papp V."/>
            <person name="Albert L."/>
            <person name="Andreopoulos W."/>
            <person name="Angelini C."/>
            <person name="Antonin V."/>
            <person name="Barry K.W."/>
            <person name="Bougher N.L."/>
            <person name="Buchanan P."/>
            <person name="Buyck B."/>
            <person name="Bense V."/>
            <person name="Catcheside P."/>
            <person name="Chovatia M."/>
            <person name="Cooper J."/>
            <person name="Damon W."/>
            <person name="Desjardin D."/>
            <person name="Finy P."/>
            <person name="Geml J."/>
            <person name="Haridas S."/>
            <person name="Hughes K."/>
            <person name="Justo A."/>
            <person name="Karasinski D."/>
            <person name="Kautmanova I."/>
            <person name="Kiss B."/>
            <person name="Kocsube S."/>
            <person name="Kotiranta H."/>
            <person name="LaButti K.M."/>
            <person name="Lechner B.E."/>
            <person name="Liimatainen K."/>
            <person name="Lipzen A."/>
            <person name="Lukacs Z."/>
            <person name="Mihaltcheva S."/>
            <person name="Morgado L.N."/>
            <person name="Niskanen T."/>
            <person name="Noordeloos M.E."/>
            <person name="Ohm R.A."/>
            <person name="Ortiz-Santana B."/>
            <person name="Ovrebo C."/>
            <person name="Racz N."/>
            <person name="Riley R."/>
            <person name="Savchenko A."/>
            <person name="Shiryaev A."/>
            <person name="Soop K."/>
            <person name="Spirin V."/>
            <person name="Szebenyi C."/>
            <person name="Tomsovsky M."/>
            <person name="Tulloss R.E."/>
            <person name="Uehling J."/>
            <person name="Grigoriev I.V."/>
            <person name="Vagvolgyi C."/>
            <person name="Papp T."/>
            <person name="Martin F.M."/>
            <person name="Miettinen O."/>
            <person name="Hibbett D.S."/>
            <person name="Nagy L.G."/>
        </authorList>
    </citation>
    <scope>NUCLEOTIDE SEQUENCE [LARGE SCALE GENOMIC DNA]</scope>
    <source>
        <strain evidence="3 4">CBS 962.96</strain>
    </source>
</reference>
<sequence length="374" mass="40687">MVFPNQTQWKTSAEPLWYGGGSSWAYLSDSSSPATFTASFQGTSIAFVGNTPHLYSSQSFMVAIDGAQDEPVTYPEPEVNCQWYTSHMLNDSGSHQIVLSQLDKVSVDFAFITAGENTPLTGQTIVVDDSSPEINWSGQWQERSNQKFPAGVDQGRPFGNGTHASTNVGDSMTFPFAGTGIRVYGVFNWTAPGNTTATFTLDSSESSFKTFSSAFDRPPNVQSVSNFLFFESTDLHEGNHNLTIDVTEIVREQSLIIDYLTYQPSFDSIKDKPDFSSTAGIISDSTSSATGSPASSSTAGRDSGVPARPPLPLAAIIGGVMGGVVLIVTLVAASCWSRIRSRRRPQKEDRQYIRVKRPRSREFLLPFDGCLPAY</sequence>
<keyword evidence="2" id="KW-0812">Transmembrane</keyword>
<proteinExistence type="predicted"/>
<dbReference type="EMBL" id="ML179044">
    <property type="protein sequence ID" value="THV06256.1"/>
    <property type="molecule type" value="Genomic_DNA"/>
</dbReference>
<accession>A0A4V4HIE3</accession>
<keyword evidence="4" id="KW-1185">Reference proteome</keyword>
<feature type="transmembrane region" description="Helical" evidence="2">
    <location>
        <begin position="311"/>
        <end position="336"/>
    </location>
</feature>
<protein>
    <submittedName>
        <fullName evidence="3">Uncharacterized protein</fullName>
    </submittedName>
</protein>
<dbReference type="Gene3D" id="2.60.120.260">
    <property type="entry name" value="Galactose-binding domain-like"/>
    <property type="match status" value="2"/>
</dbReference>
<dbReference type="AlphaFoldDB" id="A0A4V4HIE3"/>
<organism evidence="3 4">
    <name type="scientific">Dendrothele bispora (strain CBS 962.96)</name>
    <dbReference type="NCBI Taxonomy" id="1314807"/>
    <lineage>
        <taxon>Eukaryota</taxon>
        <taxon>Fungi</taxon>
        <taxon>Dikarya</taxon>
        <taxon>Basidiomycota</taxon>
        <taxon>Agaricomycotina</taxon>
        <taxon>Agaricomycetes</taxon>
        <taxon>Agaricomycetidae</taxon>
        <taxon>Agaricales</taxon>
        <taxon>Agaricales incertae sedis</taxon>
        <taxon>Dendrothele</taxon>
    </lineage>
</organism>
<feature type="compositionally biased region" description="Low complexity" evidence="1">
    <location>
        <begin position="280"/>
        <end position="300"/>
    </location>
</feature>
<keyword evidence="2" id="KW-1133">Transmembrane helix</keyword>